<organism evidence="1 2">
    <name type="scientific">Batillaria attramentaria</name>
    <dbReference type="NCBI Taxonomy" id="370345"/>
    <lineage>
        <taxon>Eukaryota</taxon>
        <taxon>Metazoa</taxon>
        <taxon>Spiralia</taxon>
        <taxon>Lophotrochozoa</taxon>
        <taxon>Mollusca</taxon>
        <taxon>Gastropoda</taxon>
        <taxon>Caenogastropoda</taxon>
        <taxon>Sorbeoconcha</taxon>
        <taxon>Cerithioidea</taxon>
        <taxon>Batillariidae</taxon>
        <taxon>Batillaria</taxon>
    </lineage>
</organism>
<evidence type="ECO:0000313" key="2">
    <source>
        <dbReference type="Proteomes" id="UP001519460"/>
    </source>
</evidence>
<dbReference type="EMBL" id="JACVVK020000195">
    <property type="protein sequence ID" value="KAK7485419.1"/>
    <property type="molecule type" value="Genomic_DNA"/>
</dbReference>
<dbReference type="AlphaFoldDB" id="A0ABD0KE39"/>
<evidence type="ECO:0000313" key="1">
    <source>
        <dbReference type="EMBL" id="KAK7485419.1"/>
    </source>
</evidence>
<dbReference type="PANTHER" id="PTHR35558:SF1">
    <property type="entry name" value="ENDONUCLEASE_EXONUCLEASE_PHOSPHATASE DOMAIN-CONTAINING PROTEIN"/>
    <property type="match status" value="1"/>
</dbReference>
<proteinExistence type="predicted"/>
<keyword evidence="2" id="KW-1185">Reference proteome</keyword>
<gene>
    <name evidence="1" type="ORF">BaRGS_00023367</name>
</gene>
<dbReference type="Proteomes" id="UP001519460">
    <property type="component" value="Unassembled WGS sequence"/>
</dbReference>
<protein>
    <submittedName>
        <fullName evidence="1">Uncharacterized protein</fullName>
    </submittedName>
</protein>
<name>A0ABD0KE39_9CAEN</name>
<reference evidence="1 2" key="1">
    <citation type="journal article" date="2023" name="Sci. Data">
        <title>Genome assembly of the Korean intertidal mud-creeper Batillaria attramentaria.</title>
        <authorList>
            <person name="Patra A.K."/>
            <person name="Ho P.T."/>
            <person name="Jun S."/>
            <person name="Lee S.J."/>
            <person name="Kim Y."/>
            <person name="Won Y.J."/>
        </authorList>
    </citation>
    <scope>NUCLEOTIDE SEQUENCE [LARGE SCALE GENOMIC DNA]</scope>
    <source>
        <strain evidence="1">Wonlab-2016</strain>
    </source>
</reference>
<comment type="caution">
    <text evidence="1">The sequence shown here is derived from an EMBL/GenBank/DDBJ whole genome shotgun (WGS) entry which is preliminary data.</text>
</comment>
<dbReference type="PANTHER" id="PTHR35558">
    <property type="entry name" value="SGNH_HYDRO DOMAIN-CONTAINING PROTEIN"/>
    <property type="match status" value="1"/>
</dbReference>
<sequence length="210" mass="23034">MPQSPAPTAAQLVNQLSAAITGDFKPKGLLIDLFLTDKIRAQITQGEFVNFSLLIDKEVQAAYTLRIEDNGTPRLVVGSQHRKKLLTWDSWASAWNIFQAFFFKAHPEAALHLAKHFAIVCQLQSKGQGWRFYDSNFCMLVAKGLVKWGENQAVLHDEARHMTNKNSDDTGCQASCNANSRHGVLKSGAGSPASGINVSFSVSVIKTFGI</sequence>
<accession>A0ABD0KE39</accession>